<evidence type="ECO:0000313" key="3">
    <source>
        <dbReference type="Proteomes" id="UP000022447"/>
    </source>
</evidence>
<evidence type="ECO:0000256" key="1">
    <source>
        <dbReference type="SAM" id="SignalP"/>
    </source>
</evidence>
<feature type="signal peptide" evidence="1">
    <location>
        <begin position="1"/>
        <end position="19"/>
    </location>
</feature>
<dbReference type="AlphaFoldDB" id="X7EF76"/>
<evidence type="ECO:0008006" key="4">
    <source>
        <dbReference type="Google" id="ProtNLM"/>
    </source>
</evidence>
<organism evidence="2 3">
    <name type="scientific">Roseivivax halodurans JCM 10272</name>
    <dbReference type="NCBI Taxonomy" id="1449350"/>
    <lineage>
        <taxon>Bacteria</taxon>
        <taxon>Pseudomonadati</taxon>
        <taxon>Pseudomonadota</taxon>
        <taxon>Alphaproteobacteria</taxon>
        <taxon>Rhodobacterales</taxon>
        <taxon>Roseobacteraceae</taxon>
        <taxon>Roseivivax</taxon>
    </lineage>
</organism>
<keyword evidence="3" id="KW-1185">Reference proteome</keyword>
<keyword evidence="1" id="KW-0732">Signal</keyword>
<sequence length="136" mass="15163">MLRPLIFCIALAVPGLSFAQERATDPEIEAVISGQMQAFRDSDVESAFDFAAPGIQSLFRTPQNFGTMVEQGYPMVWRPGQVSFGELREEAGQLWQEVLVQDSRGIVHVLDYEMREVDGAWRIGGVRILDQQGFAA</sequence>
<dbReference type="eggNOG" id="ENOG5032TNJ">
    <property type="taxonomic scope" value="Bacteria"/>
</dbReference>
<dbReference type="EMBL" id="JALZ01000018">
    <property type="protein sequence ID" value="ETX13768.1"/>
    <property type="molecule type" value="Genomic_DNA"/>
</dbReference>
<proteinExistence type="predicted"/>
<dbReference type="STRING" id="1449350.OCH239_06780"/>
<dbReference type="InterPro" id="IPR032347">
    <property type="entry name" value="DUF4864"/>
</dbReference>
<comment type="caution">
    <text evidence="2">The sequence shown here is derived from an EMBL/GenBank/DDBJ whole genome shotgun (WGS) entry which is preliminary data.</text>
</comment>
<accession>X7EF76</accession>
<evidence type="ECO:0000313" key="2">
    <source>
        <dbReference type="EMBL" id="ETX13768.1"/>
    </source>
</evidence>
<gene>
    <name evidence="2" type="ORF">OCH239_06780</name>
</gene>
<reference evidence="2 3" key="1">
    <citation type="submission" date="2014-01" db="EMBL/GenBank/DDBJ databases">
        <title>Roseivivax halodurans JCM 10272 Genome Sequencing.</title>
        <authorList>
            <person name="Lai Q."/>
            <person name="Li G."/>
            <person name="Shao Z."/>
        </authorList>
    </citation>
    <scope>NUCLEOTIDE SEQUENCE [LARGE SCALE GENOMIC DNA]</scope>
    <source>
        <strain evidence="2 3">JCM 10272</strain>
    </source>
</reference>
<dbReference type="RefSeq" id="WP_037264263.1">
    <property type="nucleotide sequence ID" value="NZ_JALZ01000018.1"/>
</dbReference>
<dbReference type="Proteomes" id="UP000022447">
    <property type="component" value="Unassembled WGS sequence"/>
</dbReference>
<feature type="chain" id="PRO_5004977218" description="DUF4864 domain-containing protein" evidence="1">
    <location>
        <begin position="20"/>
        <end position="136"/>
    </location>
</feature>
<name>X7EF76_9RHOB</name>
<dbReference type="OrthoDB" id="9130422at2"/>
<protein>
    <recommendedName>
        <fullName evidence="4">DUF4864 domain-containing protein</fullName>
    </recommendedName>
</protein>
<dbReference type="Pfam" id="PF16156">
    <property type="entry name" value="DUF4864"/>
    <property type="match status" value="1"/>
</dbReference>